<evidence type="ECO:0000256" key="1">
    <source>
        <dbReference type="SAM" id="Phobius"/>
    </source>
</evidence>
<gene>
    <name evidence="2" type="ORF">N4264_11790</name>
</gene>
<dbReference type="InterPro" id="IPR018750">
    <property type="entry name" value="DUF2306_membrane"/>
</dbReference>
<dbReference type="EMBL" id="CP104694">
    <property type="protein sequence ID" value="UXI70281.1"/>
    <property type="molecule type" value="Genomic_DNA"/>
</dbReference>
<feature type="transmembrane region" description="Helical" evidence="1">
    <location>
        <begin position="174"/>
        <end position="196"/>
    </location>
</feature>
<keyword evidence="1" id="KW-1133">Transmembrane helix</keyword>
<organism evidence="2 3">
    <name type="scientific">Tahibacter amnicola</name>
    <dbReference type="NCBI Taxonomy" id="2976241"/>
    <lineage>
        <taxon>Bacteria</taxon>
        <taxon>Pseudomonadati</taxon>
        <taxon>Pseudomonadota</taxon>
        <taxon>Gammaproteobacteria</taxon>
        <taxon>Lysobacterales</taxon>
        <taxon>Rhodanobacteraceae</taxon>
        <taxon>Tahibacter</taxon>
    </lineage>
</organism>
<feature type="transmembrane region" description="Helical" evidence="1">
    <location>
        <begin position="140"/>
        <end position="162"/>
    </location>
</feature>
<name>A0ABY6BJT8_9GAMM</name>
<sequence>MSRPEPTRPLDNRLPVDRATAVARLTGIGKKIAYGAWYLAFAALSVQIAEHAFTFLSQRPTGPRDVFGLKFALQGIDVPLHFFGAGLALLLGILQASSWVRRRWPALHRIGGWLSAAAILVGGVSGLSMSFHAYGGWRSGLGFFLAGVLWMATAAYGIRCAVMGDYAAHRRWMLRCMAVTYAGVTLRLILPMSFVFKLPFESVYIFAAWACWSVNLMICELWLRWPAWRHQRRLLAVSRA</sequence>
<feature type="transmembrane region" description="Helical" evidence="1">
    <location>
        <begin position="112"/>
        <end position="134"/>
    </location>
</feature>
<proteinExistence type="predicted"/>
<dbReference type="RefSeq" id="WP_261697232.1">
    <property type="nucleotide sequence ID" value="NZ_CP104694.1"/>
</dbReference>
<evidence type="ECO:0000313" key="2">
    <source>
        <dbReference type="EMBL" id="UXI70281.1"/>
    </source>
</evidence>
<protein>
    <submittedName>
        <fullName evidence="2">DUF2306 domain-containing protein</fullName>
    </submittedName>
</protein>
<dbReference type="Pfam" id="PF10067">
    <property type="entry name" value="DUF2306"/>
    <property type="match status" value="1"/>
</dbReference>
<feature type="transmembrane region" description="Helical" evidence="1">
    <location>
        <begin position="202"/>
        <end position="223"/>
    </location>
</feature>
<keyword evidence="3" id="KW-1185">Reference proteome</keyword>
<reference evidence="2" key="1">
    <citation type="submission" date="2022-09" db="EMBL/GenBank/DDBJ databases">
        <title>Tahibacter sp. nov., isolated from a fresh water.</title>
        <authorList>
            <person name="Baek J.H."/>
            <person name="Lee J.K."/>
            <person name="Kim J.M."/>
            <person name="Jeon C.O."/>
        </authorList>
    </citation>
    <scope>NUCLEOTIDE SEQUENCE</scope>
    <source>
        <strain evidence="2">W38</strain>
    </source>
</reference>
<feature type="transmembrane region" description="Helical" evidence="1">
    <location>
        <begin position="78"/>
        <end position="100"/>
    </location>
</feature>
<evidence type="ECO:0000313" key="3">
    <source>
        <dbReference type="Proteomes" id="UP001064632"/>
    </source>
</evidence>
<keyword evidence="1" id="KW-0472">Membrane</keyword>
<keyword evidence="1" id="KW-0812">Transmembrane</keyword>
<accession>A0ABY6BJT8</accession>
<dbReference type="Proteomes" id="UP001064632">
    <property type="component" value="Chromosome"/>
</dbReference>
<feature type="transmembrane region" description="Helical" evidence="1">
    <location>
        <begin position="36"/>
        <end position="58"/>
    </location>
</feature>